<gene>
    <name evidence="1" type="ORF">X975_04012</name>
</gene>
<evidence type="ECO:0000313" key="1">
    <source>
        <dbReference type="EMBL" id="KFM78944.1"/>
    </source>
</evidence>
<keyword evidence="2" id="KW-1185">Reference proteome</keyword>
<proteinExistence type="predicted"/>
<name>A0A087UNK5_STEMI</name>
<evidence type="ECO:0000313" key="2">
    <source>
        <dbReference type="Proteomes" id="UP000054359"/>
    </source>
</evidence>
<dbReference type="EMBL" id="KK120747">
    <property type="protein sequence ID" value="KFM78944.1"/>
    <property type="molecule type" value="Genomic_DNA"/>
</dbReference>
<sequence length="53" mass="5967">MQKDKRQKASFSTFKKQLSLIIGIRNLSGKLVSRDDSVAAPSKRNCLVFANRN</sequence>
<dbReference type="AlphaFoldDB" id="A0A087UNK5"/>
<accession>A0A087UNK5</accession>
<organism evidence="1 2">
    <name type="scientific">Stegodyphus mimosarum</name>
    <name type="common">African social velvet spider</name>
    <dbReference type="NCBI Taxonomy" id="407821"/>
    <lineage>
        <taxon>Eukaryota</taxon>
        <taxon>Metazoa</taxon>
        <taxon>Ecdysozoa</taxon>
        <taxon>Arthropoda</taxon>
        <taxon>Chelicerata</taxon>
        <taxon>Arachnida</taxon>
        <taxon>Araneae</taxon>
        <taxon>Araneomorphae</taxon>
        <taxon>Entelegynae</taxon>
        <taxon>Eresoidea</taxon>
        <taxon>Eresidae</taxon>
        <taxon>Stegodyphus</taxon>
    </lineage>
</organism>
<protein>
    <submittedName>
        <fullName evidence="1">Uncharacterized protein</fullName>
    </submittedName>
</protein>
<feature type="non-terminal residue" evidence="1">
    <location>
        <position position="53"/>
    </location>
</feature>
<reference evidence="1 2" key="1">
    <citation type="submission" date="2013-11" db="EMBL/GenBank/DDBJ databases">
        <title>Genome sequencing of Stegodyphus mimosarum.</title>
        <authorList>
            <person name="Bechsgaard J."/>
        </authorList>
    </citation>
    <scope>NUCLEOTIDE SEQUENCE [LARGE SCALE GENOMIC DNA]</scope>
</reference>
<dbReference type="Proteomes" id="UP000054359">
    <property type="component" value="Unassembled WGS sequence"/>
</dbReference>